<dbReference type="Pfam" id="PF01638">
    <property type="entry name" value="HxlR"/>
    <property type="match status" value="1"/>
</dbReference>
<evidence type="ECO:0000256" key="3">
    <source>
        <dbReference type="ARBA" id="ARBA00023163"/>
    </source>
</evidence>
<keyword evidence="3" id="KW-0804">Transcription</keyword>
<dbReference type="PANTHER" id="PTHR33204:SF39">
    <property type="entry name" value="TRANSCRIPTIONAL REGULATORY PROTEIN"/>
    <property type="match status" value="1"/>
</dbReference>
<dbReference type="InterPro" id="IPR002577">
    <property type="entry name" value="HTH_HxlR"/>
</dbReference>
<evidence type="ECO:0000256" key="1">
    <source>
        <dbReference type="ARBA" id="ARBA00023015"/>
    </source>
</evidence>
<feature type="domain" description="HTH hxlR-type" evidence="4">
    <location>
        <begin position="17"/>
        <end position="116"/>
    </location>
</feature>
<dbReference type="SUPFAM" id="SSF46785">
    <property type="entry name" value="Winged helix' DNA-binding domain"/>
    <property type="match status" value="1"/>
</dbReference>
<keyword evidence="6" id="KW-1185">Reference proteome</keyword>
<sequence length="127" mass="14486">MSKHIFKDRAAHVPEFCRPTVDVMAQFGGKWFLFVLGALQHGPRRFSELEESIEGISQRMLTLTLRSLERDGYVSRHVTPSIPPRVDYALTERGHSAMQPLTALHEWASQHTEGIVESRRRFDEGGV</sequence>
<dbReference type="Gene3D" id="1.10.10.10">
    <property type="entry name" value="Winged helix-like DNA-binding domain superfamily/Winged helix DNA-binding domain"/>
    <property type="match status" value="1"/>
</dbReference>
<gene>
    <name evidence="5" type="ORF">SAMN05216456_1019</name>
</gene>
<dbReference type="PROSITE" id="PS51118">
    <property type="entry name" value="HTH_HXLR"/>
    <property type="match status" value="1"/>
</dbReference>
<evidence type="ECO:0000256" key="2">
    <source>
        <dbReference type="ARBA" id="ARBA00023125"/>
    </source>
</evidence>
<dbReference type="AlphaFoldDB" id="A0A1I7N779"/>
<evidence type="ECO:0000259" key="4">
    <source>
        <dbReference type="PROSITE" id="PS51118"/>
    </source>
</evidence>
<reference evidence="5 6" key="1">
    <citation type="submission" date="2016-10" db="EMBL/GenBank/DDBJ databases">
        <authorList>
            <person name="de Groot N.N."/>
        </authorList>
    </citation>
    <scope>NUCLEOTIDE SEQUENCE [LARGE SCALE GENOMIC DNA]</scope>
    <source>
        <strain evidence="5 6">IPL20</strain>
    </source>
</reference>
<accession>A0A1I7N779</accession>
<dbReference type="RefSeq" id="WP_092421729.1">
    <property type="nucleotide sequence ID" value="NZ_FPCK01000001.1"/>
</dbReference>
<keyword evidence="2 5" id="KW-0238">DNA-binding</keyword>
<dbReference type="EMBL" id="FPCK01000001">
    <property type="protein sequence ID" value="SFV30443.1"/>
    <property type="molecule type" value="Genomic_DNA"/>
</dbReference>
<dbReference type="Proteomes" id="UP000199074">
    <property type="component" value="Unassembled WGS sequence"/>
</dbReference>
<proteinExistence type="predicted"/>
<keyword evidence="1" id="KW-0805">Transcription regulation</keyword>
<dbReference type="OrthoDB" id="9800350at2"/>
<evidence type="ECO:0000313" key="6">
    <source>
        <dbReference type="Proteomes" id="UP000199074"/>
    </source>
</evidence>
<dbReference type="GO" id="GO:0003677">
    <property type="term" value="F:DNA binding"/>
    <property type="evidence" value="ECO:0007669"/>
    <property type="project" value="UniProtKB-KW"/>
</dbReference>
<name>A0A1I7N779_9HYPH</name>
<dbReference type="InterPro" id="IPR036390">
    <property type="entry name" value="WH_DNA-bd_sf"/>
</dbReference>
<organism evidence="5 6">
    <name type="scientific">Devosia crocina</name>
    <dbReference type="NCBI Taxonomy" id="429728"/>
    <lineage>
        <taxon>Bacteria</taxon>
        <taxon>Pseudomonadati</taxon>
        <taxon>Pseudomonadota</taxon>
        <taxon>Alphaproteobacteria</taxon>
        <taxon>Hyphomicrobiales</taxon>
        <taxon>Devosiaceae</taxon>
        <taxon>Devosia</taxon>
    </lineage>
</organism>
<dbReference type="InterPro" id="IPR036388">
    <property type="entry name" value="WH-like_DNA-bd_sf"/>
</dbReference>
<evidence type="ECO:0000313" key="5">
    <source>
        <dbReference type="EMBL" id="SFV30443.1"/>
    </source>
</evidence>
<protein>
    <submittedName>
        <fullName evidence="5">DNA-binding transcriptional regulator, HxlR family</fullName>
    </submittedName>
</protein>
<dbReference type="STRING" id="429728.SAMN05216456_1019"/>
<dbReference type="PANTHER" id="PTHR33204">
    <property type="entry name" value="TRANSCRIPTIONAL REGULATOR, MARR FAMILY"/>
    <property type="match status" value="1"/>
</dbReference>